<reference evidence="2 3" key="1">
    <citation type="journal article" date="2016" name="Nat. Commun.">
        <title>Thousands of microbial genomes shed light on interconnected biogeochemical processes in an aquifer system.</title>
        <authorList>
            <person name="Anantharaman K."/>
            <person name="Brown C.T."/>
            <person name="Hug L.A."/>
            <person name="Sharon I."/>
            <person name="Castelle C.J."/>
            <person name="Probst A.J."/>
            <person name="Thomas B.C."/>
            <person name="Singh A."/>
            <person name="Wilkins M.J."/>
            <person name="Karaoz U."/>
            <person name="Brodie E.L."/>
            <person name="Williams K.H."/>
            <person name="Hubbard S.S."/>
            <person name="Banfield J.F."/>
        </authorList>
    </citation>
    <scope>NUCLEOTIDE SEQUENCE [LARGE SCALE GENOMIC DNA]</scope>
</reference>
<gene>
    <name evidence="2" type="ORF">A2122_02405</name>
</gene>
<dbReference type="InterPro" id="IPR036439">
    <property type="entry name" value="Dockerin_dom_sf"/>
</dbReference>
<dbReference type="SUPFAM" id="SSF63446">
    <property type="entry name" value="Type I dockerin domain"/>
    <property type="match status" value="1"/>
</dbReference>
<evidence type="ECO:0000313" key="2">
    <source>
        <dbReference type="EMBL" id="OGY96732.1"/>
    </source>
</evidence>
<dbReference type="PROSITE" id="PS00018">
    <property type="entry name" value="EF_HAND_1"/>
    <property type="match status" value="1"/>
</dbReference>
<dbReference type="Proteomes" id="UP000176648">
    <property type="component" value="Unassembled WGS sequence"/>
</dbReference>
<accession>A0A1G2C5P3</accession>
<dbReference type="InterPro" id="IPR018247">
    <property type="entry name" value="EF_Hand_1_Ca_BS"/>
</dbReference>
<dbReference type="AlphaFoldDB" id="A0A1G2C5P3"/>
<dbReference type="InterPro" id="IPR002105">
    <property type="entry name" value="Dockerin_1_rpt"/>
</dbReference>
<name>A0A1G2C5P3_9BACT</name>
<feature type="compositionally biased region" description="Pro residues" evidence="1">
    <location>
        <begin position="236"/>
        <end position="248"/>
    </location>
</feature>
<dbReference type="Gene3D" id="1.10.1330.10">
    <property type="entry name" value="Dockerin domain"/>
    <property type="match status" value="1"/>
</dbReference>
<organism evidence="2 3">
    <name type="scientific">Candidatus Liptonbacteria bacterium GWB1_49_6</name>
    <dbReference type="NCBI Taxonomy" id="1798644"/>
    <lineage>
        <taxon>Bacteria</taxon>
        <taxon>Candidatus Liptoniibacteriota</taxon>
    </lineage>
</organism>
<proteinExistence type="predicted"/>
<dbReference type="EMBL" id="MHKU01000024">
    <property type="protein sequence ID" value="OGY96732.1"/>
    <property type="molecule type" value="Genomic_DNA"/>
</dbReference>
<comment type="caution">
    <text evidence="2">The sequence shown here is derived from an EMBL/GenBank/DDBJ whole genome shotgun (WGS) entry which is preliminary data.</text>
</comment>
<dbReference type="GO" id="GO:0004553">
    <property type="term" value="F:hydrolase activity, hydrolyzing O-glycosyl compounds"/>
    <property type="evidence" value="ECO:0007669"/>
    <property type="project" value="InterPro"/>
</dbReference>
<sequence>MRRGSLIATAGFFLVFVCGALFRIFVVFAVDVGTAVTATPARTILTQSAYRWYENIDALTPTTDLAPENTAVGTPVAGATVRLRMNVLDSSLQLGTGETFNLQYSNSTSSGWTDVESGAAWIFGDNASVADGQNIVTTVLNTSDAGETYNESSPTQGTPNAILPTERGEWDWVIQNNSAAQGSDWFFRMVYASSTALDVYDAYPRLSATSTASSPATSTPSLPPSGNFGNTGSPAVHPPLPPIKPTPSPVPAAIVDRVDLNGDRKIDMRDFSILLFYFGRVGIDFGPSDFNGDNKVTMADVSILLYYWTV</sequence>
<dbReference type="STRING" id="1798644.A2122_02405"/>
<feature type="region of interest" description="Disordered" evidence="1">
    <location>
        <begin position="209"/>
        <end position="248"/>
    </location>
</feature>
<evidence type="ECO:0000256" key="1">
    <source>
        <dbReference type="SAM" id="MobiDB-lite"/>
    </source>
</evidence>
<protein>
    <recommendedName>
        <fullName evidence="4">Dockerin domain-containing protein</fullName>
    </recommendedName>
</protein>
<dbReference type="GO" id="GO:0000272">
    <property type="term" value="P:polysaccharide catabolic process"/>
    <property type="evidence" value="ECO:0007669"/>
    <property type="project" value="InterPro"/>
</dbReference>
<feature type="compositionally biased region" description="Low complexity" evidence="1">
    <location>
        <begin position="209"/>
        <end position="220"/>
    </location>
</feature>
<evidence type="ECO:0008006" key="4">
    <source>
        <dbReference type="Google" id="ProtNLM"/>
    </source>
</evidence>
<dbReference type="Pfam" id="PF00404">
    <property type="entry name" value="Dockerin_1"/>
    <property type="match status" value="1"/>
</dbReference>
<evidence type="ECO:0000313" key="3">
    <source>
        <dbReference type="Proteomes" id="UP000176648"/>
    </source>
</evidence>